<dbReference type="Proteomes" id="UP000014160">
    <property type="component" value="Unassembled WGS sequence"/>
</dbReference>
<evidence type="ECO:0000313" key="7">
    <source>
        <dbReference type="Proteomes" id="UP000013750"/>
    </source>
</evidence>
<evidence type="ECO:0000313" key="5">
    <source>
        <dbReference type="EMBL" id="EOI58190.1"/>
    </source>
</evidence>
<name>R2VJY3_9ENTE</name>
<evidence type="ECO:0000313" key="8">
    <source>
        <dbReference type="Proteomes" id="UP000014160"/>
    </source>
</evidence>
<dbReference type="GO" id="GO:0005829">
    <property type="term" value="C:cytosol"/>
    <property type="evidence" value="ECO:0007669"/>
    <property type="project" value="TreeGrafter"/>
</dbReference>
<reference evidence="5 7" key="1">
    <citation type="submission" date="2013-02" db="EMBL/GenBank/DDBJ databases">
        <title>The Genome Sequence of Enterococcus gilvus ATCC BAA-350.</title>
        <authorList>
            <consortium name="The Broad Institute Genome Sequencing Platform"/>
            <consortium name="The Broad Institute Genome Sequencing Center for Infectious Disease"/>
            <person name="Earl A.M."/>
            <person name="Gilmore M.S."/>
            <person name="Lebreton F."/>
            <person name="Walker B."/>
            <person name="Young S.K."/>
            <person name="Zeng Q."/>
            <person name="Gargeya S."/>
            <person name="Fitzgerald M."/>
            <person name="Haas B."/>
            <person name="Abouelleil A."/>
            <person name="Alvarado L."/>
            <person name="Arachchi H.M."/>
            <person name="Berlin A.M."/>
            <person name="Chapman S.B."/>
            <person name="Dewar J."/>
            <person name="Goldberg J."/>
            <person name="Griggs A."/>
            <person name="Gujja S."/>
            <person name="Hansen M."/>
            <person name="Howarth C."/>
            <person name="Imamovic A."/>
            <person name="Larimer J."/>
            <person name="McCowan C."/>
            <person name="Murphy C."/>
            <person name="Neiman D."/>
            <person name="Pearson M."/>
            <person name="Priest M."/>
            <person name="Roberts A."/>
            <person name="Saif S."/>
            <person name="Shea T."/>
            <person name="Sisk P."/>
            <person name="Sykes S."/>
            <person name="Wortman J."/>
            <person name="Nusbaum C."/>
            <person name="Birren B."/>
        </authorList>
    </citation>
    <scope>NUCLEOTIDE SEQUENCE [LARGE SCALE GENOMIC DNA]</scope>
    <source>
        <strain evidence="5 7">ATCC BAA-350</strain>
    </source>
</reference>
<accession>R2VJY3</accession>
<dbReference type="PANTHER" id="PTHR10353:SF136">
    <property type="entry name" value="ARYL-PHOSPHO-BETA-D-GLUCOSIDASE BGLC"/>
    <property type="match status" value="1"/>
</dbReference>
<dbReference type="EMBL" id="AJDQ01000003">
    <property type="protein sequence ID" value="EOI58190.1"/>
    <property type="molecule type" value="Genomic_DNA"/>
</dbReference>
<sequence>MKSFKENFMWGGSVSSMQAEGAWNTDGKGLTVYDTKKKRTYAQTSSDWENGIDFYHHYKEDIALFAEMGFNTYRFSLSWARVLPDGEGEVNQAGLDFYDRVVNELIAQNIEPIVCLYHFDLPDALAEKYGGWQSRKVLEAYRQYAELMIKHFDKRVRYYIPINEQNVAYTLTSDLLPEDIEPKELARYEAQAQHHSFLASASVKHLVNAFAPHAQVGGMVAFSPFYPESSHPDAILSAQIANRRLTYQTTDVFVNGEYPQDLLHDWEKQGIMPEITAGDKQYLKEGTVDFLPFSYYQSAMAKKGADITVDSFLDSFLDGTQPKNDFLAVSEWGWIIDPKGLRLAAKELFDRYKLPVFTVECGIGVKETLNAKGTVEDDYRIDYLRDHVEQLRLAVTEDGVDLMGFLTWGPIDILSSQGEMKKRYGFIYVNRDETDLKDLKRYKKKSFYWFKQVITSNGDDLWEKATPLEYQSSAKG</sequence>
<dbReference type="HOGENOM" id="CLU_001859_0_1_9"/>
<dbReference type="Proteomes" id="UP000013750">
    <property type="component" value="Unassembled WGS sequence"/>
</dbReference>
<dbReference type="EMBL" id="ASWH01000002">
    <property type="protein sequence ID" value="EOW79048.1"/>
    <property type="molecule type" value="Genomic_DNA"/>
</dbReference>
<evidence type="ECO:0008006" key="9">
    <source>
        <dbReference type="Google" id="ProtNLM"/>
    </source>
</evidence>
<dbReference type="PATRIC" id="fig|1158614.3.peg.253"/>
<dbReference type="GO" id="GO:0008422">
    <property type="term" value="F:beta-glucosidase activity"/>
    <property type="evidence" value="ECO:0007669"/>
    <property type="project" value="TreeGrafter"/>
</dbReference>
<reference evidence="6 8" key="2">
    <citation type="submission" date="2013-03" db="EMBL/GenBank/DDBJ databases">
        <title>The Genome Sequence of Enterococcus gilvus ATCC BAA-350 (PacBio/Illumina hybrid assembly).</title>
        <authorList>
            <consortium name="The Broad Institute Genomics Platform"/>
            <consortium name="The Broad Institute Genome Sequencing Center for Infectious Disease"/>
            <person name="Earl A."/>
            <person name="Russ C."/>
            <person name="Gilmore M."/>
            <person name="Surin D."/>
            <person name="Walker B."/>
            <person name="Young S."/>
            <person name="Zeng Q."/>
            <person name="Gargeya S."/>
            <person name="Fitzgerald M."/>
            <person name="Haas B."/>
            <person name="Abouelleil A."/>
            <person name="Allen A.W."/>
            <person name="Alvarado L."/>
            <person name="Arachchi H.M."/>
            <person name="Berlin A.M."/>
            <person name="Chapman S.B."/>
            <person name="Gainer-Dewar J."/>
            <person name="Goldberg J."/>
            <person name="Griggs A."/>
            <person name="Gujja S."/>
            <person name="Hansen M."/>
            <person name="Howarth C."/>
            <person name="Imamovic A."/>
            <person name="Ireland A."/>
            <person name="Larimer J."/>
            <person name="McCowan C."/>
            <person name="Murphy C."/>
            <person name="Pearson M."/>
            <person name="Poon T.W."/>
            <person name="Priest M."/>
            <person name="Roberts A."/>
            <person name="Saif S."/>
            <person name="Shea T."/>
            <person name="Sisk P."/>
            <person name="Sykes S."/>
            <person name="Wortman J."/>
            <person name="Nusbaum C."/>
            <person name="Birren B."/>
        </authorList>
    </citation>
    <scope>NUCLEOTIDE SEQUENCE [LARGE SCALE GENOMIC DNA]</scope>
    <source>
        <strain evidence="6 8">ATCC BAA-350</strain>
    </source>
</reference>
<keyword evidence="8" id="KW-1185">Reference proteome</keyword>
<comment type="caution">
    <text evidence="5">The sequence shown here is derived from an EMBL/GenBank/DDBJ whole genome shotgun (WGS) entry which is preliminary data.</text>
</comment>
<dbReference type="AlphaFoldDB" id="R2VJY3"/>
<proteinExistence type="inferred from homology"/>
<dbReference type="GO" id="GO:0016052">
    <property type="term" value="P:carbohydrate catabolic process"/>
    <property type="evidence" value="ECO:0007669"/>
    <property type="project" value="TreeGrafter"/>
</dbReference>
<gene>
    <name evidence="6" type="ORF">I592_03186</name>
    <name evidence="5" type="ORF">UKC_00262</name>
</gene>
<evidence type="ECO:0000256" key="2">
    <source>
        <dbReference type="ARBA" id="ARBA00022801"/>
    </source>
</evidence>
<dbReference type="SUPFAM" id="SSF51445">
    <property type="entry name" value="(Trans)glycosidases"/>
    <property type="match status" value="1"/>
</dbReference>
<organism evidence="5 7">
    <name type="scientific">Enterococcus gilvus ATCC BAA-350</name>
    <dbReference type="NCBI Taxonomy" id="1158614"/>
    <lineage>
        <taxon>Bacteria</taxon>
        <taxon>Bacillati</taxon>
        <taxon>Bacillota</taxon>
        <taxon>Bacilli</taxon>
        <taxon>Lactobacillales</taxon>
        <taxon>Enterococcaceae</taxon>
        <taxon>Enterococcus</taxon>
    </lineage>
</organism>
<evidence type="ECO:0000256" key="3">
    <source>
        <dbReference type="ARBA" id="ARBA00023295"/>
    </source>
</evidence>
<evidence type="ECO:0000313" key="6">
    <source>
        <dbReference type="EMBL" id="EOW79048.1"/>
    </source>
</evidence>
<dbReference type="PANTHER" id="PTHR10353">
    <property type="entry name" value="GLYCOSYL HYDROLASE"/>
    <property type="match status" value="1"/>
</dbReference>
<evidence type="ECO:0000256" key="1">
    <source>
        <dbReference type="ARBA" id="ARBA00010838"/>
    </source>
</evidence>
<dbReference type="OrthoDB" id="1688691at2"/>
<keyword evidence="3" id="KW-0326">Glycosidase</keyword>
<dbReference type="Gene3D" id="3.20.20.80">
    <property type="entry name" value="Glycosidases"/>
    <property type="match status" value="1"/>
</dbReference>
<evidence type="ECO:0000256" key="4">
    <source>
        <dbReference type="RuleBase" id="RU003690"/>
    </source>
</evidence>
<keyword evidence="2" id="KW-0378">Hydrolase</keyword>
<dbReference type="PRINTS" id="PR00131">
    <property type="entry name" value="GLHYDRLASE1"/>
</dbReference>
<dbReference type="InterPro" id="IPR001360">
    <property type="entry name" value="Glyco_hydro_1"/>
</dbReference>
<comment type="similarity">
    <text evidence="1 4">Belongs to the glycosyl hydrolase 1 family.</text>
</comment>
<dbReference type="InterPro" id="IPR017853">
    <property type="entry name" value="GH"/>
</dbReference>
<dbReference type="FunFam" id="3.20.20.80:FF:000004">
    <property type="entry name" value="Beta-glucosidase 6-phospho-beta-glucosidase"/>
    <property type="match status" value="1"/>
</dbReference>
<dbReference type="Pfam" id="PF00232">
    <property type="entry name" value="Glyco_hydro_1"/>
    <property type="match status" value="1"/>
</dbReference>
<dbReference type="eggNOG" id="COG2723">
    <property type="taxonomic scope" value="Bacteria"/>
</dbReference>
<dbReference type="RefSeq" id="WP_010778713.1">
    <property type="nucleotide sequence ID" value="NZ_ASWH01000002.1"/>
</dbReference>
<protein>
    <recommendedName>
        <fullName evidence="9">6-phospho-beta-glucosidase</fullName>
    </recommendedName>
</protein>